<evidence type="ECO:0000313" key="3">
    <source>
        <dbReference type="Proteomes" id="UP000790833"/>
    </source>
</evidence>
<dbReference type="InterPro" id="IPR011990">
    <property type="entry name" value="TPR-like_helical_dom_sf"/>
</dbReference>
<dbReference type="InterPro" id="IPR040201">
    <property type="entry name" value="Mrg3-like"/>
</dbReference>
<feature type="signal peptide" evidence="1">
    <location>
        <begin position="1"/>
        <end position="25"/>
    </location>
</feature>
<dbReference type="AlphaFoldDB" id="A0A9P7V5R6"/>
<organism evidence="2 3">
    <name type="scientific">Scheffersomyces spartinae</name>
    <dbReference type="NCBI Taxonomy" id="45513"/>
    <lineage>
        <taxon>Eukaryota</taxon>
        <taxon>Fungi</taxon>
        <taxon>Dikarya</taxon>
        <taxon>Ascomycota</taxon>
        <taxon>Saccharomycotina</taxon>
        <taxon>Pichiomycetes</taxon>
        <taxon>Debaryomycetaceae</taxon>
        <taxon>Scheffersomyces</taxon>
    </lineage>
</organism>
<dbReference type="SUPFAM" id="SSF48452">
    <property type="entry name" value="TPR-like"/>
    <property type="match status" value="1"/>
</dbReference>
<dbReference type="GeneID" id="66116223"/>
<dbReference type="OrthoDB" id="10050400at2759"/>
<dbReference type="GO" id="GO:0051787">
    <property type="term" value="F:misfolded protein binding"/>
    <property type="evidence" value="ECO:0007669"/>
    <property type="project" value="TreeGrafter"/>
</dbReference>
<keyword evidence="1" id="KW-0732">Signal</keyword>
<accession>A0A9P7V5R6</accession>
<dbReference type="EMBL" id="JAHMUF010000024">
    <property type="protein sequence ID" value="KAG7191713.1"/>
    <property type="molecule type" value="Genomic_DNA"/>
</dbReference>
<evidence type="ECO:0000313" key="2">
    <source>
        <dbReference type="EMBL" id="KAG7191713.1"/>
    </source>
</evidence>
<sequence length="473" mass="53953">MRLVPLSSKALWGILLLATIPLAYKEYWPHHTFPTSVAKLLRKGLWAESNKGEYDYQLALKYYIEALDEAKNLKLDPISDEYTGIQLKIAEMLERLSMYEEAFLIYSEILTLYLTVLTAQPDNPNFKPLTMDQRDHLIMKDLRLAVKIGRELENPNLMKPFMMTHLLIATDQICRKLGHGANLASAVEYVQRNAVVNGTSTKVSSQPLLMKPSKRGSVQVVKKTEDSLIVSCGDGTTLEIVQNPDAWEPFIDEYFQASDIYILSLILLEDITGAFESSINLWEQMILADYRVPHRFLQHTCNIGSLCFNRAEQYEYGEIKLRREIAKTLGIEDHLSLTAEQIEASDKVSRVDKDAFRELVKQKDFSIGEAKSTYEMVLNAIKENHQADIDKHADVINSDTSKEIQNTRYVAESSALASYGLGVINLHLGKFDDAERYLREARIKAKKIEYGMLIDNIEDELGKVFRERSQQSQ</sequence>
<dbReference type="RefSeq" id="XP_043047265.1">
    <property type="nucleotide sequence ID" value="XM_043193596.1"/>
</dbReference>
<dbReference type="PANTHER" id="PTHR28142:SF1">
    <property type="entry name" value="MITOCHONDRIAL INNER MEMBRANE I-AAA PROTEASE SUPERCOMPLEX SUBUNIT MGR3-RELATED"/>
    <property type="match status" value="1"/>
</dbReference>
<proteinExistence type="predicted"/>
<evidence type="ECO:0000256" key="1">
    <source>
        <dbReference type="SAM" id="SignalP"/>
    </source>
</evidence>
<dbReference type="GO" id="GO:0031942">
    <property type="term" value="C:i-AAA complex"/>
    <property type="evidence" value="ECO:0007669"/>
    <property type="project" value="TreeGrafter"/>
</dbReference>
<gene>
    <name evidence="2" type="ORF">KQ657_002849</name>
</gene>
<comment type="caution">
    <text evidence="2">The sequence shown here is derived from an EMBL/GenBank/DDBJ whole genome shotgun (WGS) entry which is preliminary data.</text>
</comment>
<feature type="chain" id="PRO_5040120474" evidence="1">
    <location>
        <begin position="26"/>
        <end position="473"/>
    </location>
</feature>
<keyword evidence="3" id="KW-1185">Reference proteome</keyword>
<name>A0A9P7V5R6_9ASCO</name>
<reference evidence="2" key="1">
    <citation type="submission" date="2021-03" db="EMBL/GenBank/DDBJ databases">
        <authorList>
            <person name="Palmer J.M."/>
        </authorList>
    </citation>
    <scope>NUCLEOTIDE SEQUENCE</scope>
    <source>
        <strain evidence="2">ARV_011</strain>
    </source>
</reference>
<dbReference type="Proteomes" id="UP000790833">
    <property type="component" value="Unassembled WGS sequence"/>
</dbReference>
<dbReference type="GO" id="GO:0006515">
    <property type="term" value="P:protein quality control for misfolded or incompletely synthesized proteins"/>
    <property type="evidence" value="ECO:0007669"/>
    <property type="project" value="TreeGrafter"/>
</dbReference>
<dbReference type="PANTHER" id="PTHR28142">
    <property type="entry name" value="MITOCHONDRIAL INNER MEMBRANE I-AAA PROTEASE SUPERCOMPLEX SUBUNIT MGR3-RELATED"/>
    <property type="match status" value="1"/>
</dbReference>
<protein>
    <submittedName>
        <fullName evidence="2">Uncharacterized protein</fullName>
    </submittedName>
</protein>